<evidence type="ECO:0000313" key="2">
    <source>
        <dbReference type="EMBL" id="GGA61519.1"/>
    </source>
</evidence>
<evidence type="ECO:0000313" key="3">
    <source>
        <dbReference type="Proteomes" id="UP000618591"/>
    </source>
</evidence>
<dbReference type="EMBL" id="BMDW01000033">
    <property type="protein sequence ID" value="GGA61519.1"/>
    <property type="molecule type" value="Genomic_DNA"/>
</dbReference>
<feature type="region of interest" description="Disordered" evidence="1">
    <location>
        <begin position="1"/>
        <end position="25"/>
    </location>
</feature>
<evidence type="ECO:0000256" key="1">
    <source>
        <dbReference type="SAM" id="MobiDB-lite"/>
    </source>
</evidence>
<reference evidence="3" key="1">
    <citation type="journal article" date="2019" name="Int. J. Syst. Evol. Microbiol.">
        <title>The Global Catalogue of Microorganisms (GCM) 10K type strain sequencing project: providing services to taxonomists for standard genome sequencing and annotation.</title>
        <authorList>
            <consortium name="The Broad Institute Genomics Platform"/>
            <consortium name="The Broad Institute Genome Sequencing Center for Infectious Disease"/>
            <person name="Wu L."/>
            <person name="Ma J."/>
        </authorList>
    </citation>
    <scope>NUCLEOTIDE SEQUENCE [LARGE SCALE GENOMIC DNA]</scope>
    <source>
        <strain evidence="3">CGMCC 1.10106</strain>
    </source>
</reference>
<accession>A0ABQ1H8E3</accession>
<proteinExistence type="predicted"/>
<protein>
    <submittedName>
        <fullName evidence="2">Uncharacterized protein</fullName>
    </submittedName>
</protein>
<comment type="caution">
    <text evidence="2">The sequence shown here is derived from an EMBL/GenBank/DDBJ whole genome shotgun (WGS) entry which is preliminary data.</text>
</comment>
<keyword evidence="3" id="KW-1185">Reference proteome</keyword>
<feature type="compositionally biased region" description="Polar residues" evidence="1">
    <location>
        <begin position="14"/>
        <end position="25"/>
    </location>
</feature>
<name>A0ABQ1H8E3_9SPHN</name>
<sequence>MLASATPEIRVRAKQQSRAGIATTPSFGGQRAVKLQATNWLERSAKELSAAQASPSSSSTDEITPLISAARFDEGDGCQRSNRYMQIAGVAAFVALPIEHPLPLPLPIAPKAA</sequence>
<gene>
    <name evidence="2" type="ORF">GCM10011395_34820</name>
</gene>
<dbReference type="Proteomes" id="UP000618591">
    <property type="component" value="Unassembled WGS sequence"/>
</dbReference>
<organism evidence="2 3">
    <name type="scientific">Sphingomonas psychrolutea</name>
    <dbReference type="NCBI Taxonomy" id="1259676"/>
    <lineage>
        <taxon>Bacteria</taxon>
        <taxon>Pseudomonadati</taxon>
        <taxon>Pseudomonadota</taxon>
        <taxon>Alphaproteobacteria</taxon>
        <taxon>Sphingomonadales</taxon>
        <taxon>Sphingomonadaceae</taxon>
        <taxon>Sphingomonas</taxon>
    </lineage>
</organism>